<sequence>MKAWYLLYCKPRSEVRAQQHLTMQQLETYLPMLRMEKKEKGLLVVKKQPLFPNYLFIKFDPTITSVRQLHSTRGVARLVNCREELSAIDERLISHLKYREMNEPIVVPKALANGDKVKFTDGPFADLEGVFQEQCGDKRCRILFNFLGQMQSLIVDKTSLISAVCA</sequence>
<comment type="subunit">
    <text evidence="4">Interacts with both the nontemplate DNA and the RNA polymerase (RNAP).</text>
</comment>
<dbReference type="RefSeq" id="WP_212595891.1">
    <property type="nucleotide sequence ID" value="NZ_CP073587.1"/>
</dbReference>
<accession>A0ABX7YW20</accession>
<evidence type="ECO:0000256" key="1">
    <source>
        <dbReference type="ARBA" id="ARBA00022814"/>
    </source>
</evidence>
<dbReference type="EMBL" id="CP073587">
    <property type="protein sequence ID" value="QUN06884.1"/>
    <property type="molecule type" value="Genomic_DNA"/>
</dbReference>
<keyword evidence="4" id="KW-0238">DNA-binding</keyword>
<organism evidence="6 7">
    <name type="scientific">Shewanella yunxiaonensis</name>
    <dbReference type="NCBI Taxonomy" id="2829809"/>
    <lineage>
        <taxon>Bacteria</taxon>
        <taxon>Pseudomonadati</taxon>
        <taxon>Pseudomonadota</taxon>
        <taxon>Gammaproteobacteria</taxon>
        <taxon>Alteromonadales</taxon>
        <taxon>Shewanellaceae</taxon>
        <taxon>Shewanella</taxon>
    </lineage>
</organism>
<dbReference type="Pfam" id="PF02357">
    <property type="entry name" value="NusG"/>
    <property type="match status" value="1"/>
</dbReference>
<dbReference type="PANTHER" id="PTHR30265">
    <property type="entry name" value="RHO-INTERACTING TRANSCRIPTION TERMINATION FACTOR NUSG"/>
    <property type="match status" value="1"/>
</dbReference>
<dbReference type="Gene3D" id="3.30.70.940">
    <property type="entry name" value="NusG, N-terminal domain"/>
    <property type="match status" value="1"/>
</dbReference>
<evidence type="ECO:0000313" key="6">
    <source>
        <dbReference type="EMBL" id="QUN06884.1"/>
    </source>
</evidence>
<proteinExistence type="inferred from homology"/>
<feature type="domain" description="NusG-like N-terminal" evidence="5">
    <location>
        <begin position="1"/>
        <end position="100"/>
    </location>
</feature>
<keyword evidence="1 4" id="KW-0889">Transcription antitermination</keyword>
<protein>
    <recommendedName>
        <fullName evidence="4">Transcription antitermination protein RfaH</fullName>
    </recommendedName>
</protein>
<dbReference type="NCBIfam" id="TIGR01955">
    <property type="entry name" value="RfaH"/>
    <property type="match status" value="1"/>
</dbReference>
<evidence type="ECO:0000256" key="2">
    <source>
        <dbReference type="ARBA" id="ARBA00023015"/>
    </source>
</evidence>
<dbReference type="InterPro" id="IPR036735">
    <property type="entry name" value="NGN_dom_sf"/>
</dbReference>
<keyword evidence="2 4" id="KW-0805">Transcription regulation</keyword>
<reference evidence="6 7" key="1">
    <citation type="submission" date="2021-04" db="EMBL/GenBank/DDBJ databases">
        <title>Novel species identification of genus Shewanella.</title>
        <authorList>
            <person name="Liu G."/>
        </authorList>
    </citation>
    <scope>NUCLEOTIDE SEQUENCE [LARGE SCALE GENOMIC DNA]</scope>
    <source>
        <strain evidence="6 7">FJAT-54481</strain>
    </source>
</reference>
<dbReference type="Proteomes" id="UP000679575">
    <property type="component" value="Chromosome"/>
</dbReference>
<dbReference type="InterPro" id="IPR010215">
    <property type="entry name" value="Transcription_antiterm_RfaH"/>
</dbReference>
<dbReference type="NCBIfam" id="NF006534">
    <property type="entry name" value="PRK09014.1"/>
    <property type="match status" value="1"/>
</dbReference>
<dbReference type="SUPFAM" id="SSF50104">
    <property type="entry name" value="Translation proteins SH3-like domain"/>
    <property type="match status" value="1"/>
</dbReference>
<comment type="similarity">
    <text evidence="4">Belongs to the RfaH family.</text>
</comment>
<evidence type="ECO:0000256" key="4">
    <source>
        <dbReference type="HAMAP-Rule" id="MF_00951"/>
    </source>
</evidence>
<comment type="function">
    <text evidence="4">Enhances distal genes transcription elongation in a specialized subset of operons that encode extracytoplasmic components.</text>
</comment>
<dbReference type="SMART" id="SM00738">
    <property type="entry name" value="NGN"/>
    <property type="match status" value="1"/>
</dbReference>
<keyword evidence="3 4" id="KW-0804">Transcription</keyword>
<dbReference type="CDD" id="cd09892">
    <property type="entry name" value="NGN_SP_RfaH"/>
    <property type="match status" value="1"/>
</dbReference>
<keyword evidence="7" id="KW-1185">Reference proteome</keyword>
<dbReference type="PANTHER" id="PTHR30265:SF7">
    <property type="entry name" value="TRANSCRIPTION ANTITERMINATION PROTEIN RFAH"/>
    <property type="match status" value="1"/>
</dbReference>
<dbReference type="InterPro" id="IPR008991">
    <property type="entry name" value="Translation_prot_SH3-like_sf"/>
</dbReference>
<evidence type="ECO:0000313" key="7">
    <source>
        <dbReference type="Proteomes" id="UP000679575"/>
    </source>
</evidence>
<name>A0ABX7YW20_9GAMM</name>
<gene>
    <name evidence="4 6" type="primary">rfaH</name>
    <name evidence="6" type="ORF">KDN34_05400</name>
</gene>
<dbReference type="InterPro" id="IPR006645">
    <property type="entry name" value="NGN-like_dom"/>
</dbReference>
<dbReference type="HAMAP" id="MF_00951">
    <property type="entry name" value="RfaH"/>
    <property type="match status" value="1"/>
</dbReference>
<dbReference type="SUPFAM" id="SSF82679">
    <property type="entry name" value="N-utilization substance G protein NusG, N-terminal domain"/>
    <property type="match status" value="1"/>
</dbReference>
<evidence type="ECO:0000259" key="5">
    <source>
        <dbReference type="SMART" id="SM00738"/>
    </source>
</evidence>
<evidence type="ECO:0000256" key="3">
    <source>
        <dbReference type="ARBA" id="ARBA00023163"/>
    </source>
</evidence>
<dbReference type="InterPro" id="IPR043425">
    <property type="entry name" value="NusG-like"/>
</dbReference>